<dbReference type="Proteomes" id="UP001151529">
    <property type="component" value="Chromosome 16"/>
</dbReference>
<name>A0A9Q0VK55_SALVM</name>
<dbReference type="EMBL" id="JAPFFL010000001">
    <property type="protein sequence ID" value="KAJ6749932.1"/>
    <property type="molecule type" value="Genomic_DNA"/>
</dbReference>
<evidence type="ECO:0000313" key="1">
    <source>
        <dbReference type="EMBL" id="KAJ6749932.1"/>
    </source>
</evidence>
<sequence>MKEWLMIQLGSSLTVPWWTAFGSQADTGESCGRLKALPVEQLAIGGEAVTRQARMSTDQGLDKGNITPFTIFPGKSLSFFMV</sequence>
<proteinExistence type="predicted"/>
<organism evidence="1 2">
    <name type="scientific">Salix viminalis</name>
    <name type="common">Common osier</name>
    <name type="synonym">Basket willow</name>
    <dbReference type="NCBI Taxonomy" id="40686"/>
    <lineage>
        <taxon>Eukaryota</taxon>
        <taxon>Viridiplantae</taxon>
        <taxon>Streptophyta</taxon>
        <taxon>Embryophyta</taxon>
        <taxon>Tracheophyta</taxon>
        <taxon>Spermatophyta</taxon>
        <taxon>Magnoliopsida</taxon>
        <taxon>eudicotyledons</taxon>
        <taxon>Gunneridae</taxon>
        <taxon>Pentapetalae</taxon>
        <taxon>rosids</taxon>
        <taxon>fabids</taxon>
        <taxon>Malpighiales</taxon>
        <taxon>Salicaceae</taxon>
        <taxon>Saliceae</taxon>
        <taxon>Salix</taxon>
    </lineage>
</organism>
<reference evidence="1" key="2">
    <citation type="journal article" date="2023" name="Int. J. Mol. Sci.">
        <title>De Novo Assembly and Annotation of 11 Diverse Shrub Willow (Salix) Genomes Reveals Novel Gene Organization in Sex-Linked Regions.</title>
        <authorList>
            <person name="Hyden B."/>
            <person name="Feng K."/>
            <person name="Yates T.B."/>
            <person name="Jawdy S."/>
            <person name="Cereghino C."/>
            <person name="Smart L.B."/>
            <person name="Muchero W."/>
        </authorList>
    </citation>
    <scope>NUCLEOTIDE SEQUENCE [LARGE SCALE GENOMIC DNA]</scope>
    <source>
        <tissue evidence="1">Shoot tip</tissue>
    </source>
</reference>
<evidence type="ECO:0000313" key="2">
    <source>
        <dbReference type="Proteomes" id="UP001151529"/>
    </source>
</evidence>
<reference evidence="1" key="1">
    <citation type="submission" date="2022-11" db="EMBL/GenBank/DDBJ databases">
        <authorList>
            <person name="Hyden B.L."/>
            <person name="Feng K."/>
            <person name="Yates T."/>
            <person name="Jawdy S."/>
            <person name="Smart L.B."/>
            <person name="Muchero W."/>
        </authorList>
    </citation>
    <scope>NUCLEOTIDE SEQUENCE</scope>
    <source>
        <tissue evidence="1">Shoot tip</tissue>
    </source>
</reference>
<gene>
    <name evidence="1" type="ORF">OIU85_000548</name>
</gene>
<keyword evidence="2" id="KW-1185">Reference proteome</keyword>
<protein>
    <submittedName>
        <fullName evidence="1">Uncharacterized protein</fullName>
    </submittedName>
</protein>
<dbReference type="OrthoDB" id="838359at2759"/>
<comment type="caution">
    <text evidence="1">The sequence shown here is derived from an EMBL/GenBank/DDBJ whole genome shotgun (WGS) entry which is preliminary data.</text>
</comment>
<accession>A0A9Q0VK55</accession>
<dbReference type="AlphaFoldDB" id="A0A9Q0VK55"/>